<proteinExistence type="predicted"/>
<evidence type="ECO:0000256" key="1">
    <source>
        <dbReference type="ARBA" id="ARBA00011738"/>
    </source>
</evidence>
<dbReference type="Gene3D" id="3.30.70.100">
    <property type="match status" value="1"/>
</dbReference>
<gene>
    <name evidence="3" type="ORF">GPLA_2138</name>
</gene>
<evidence type="ECO:0000259" key="2">
    <source>
        <dbReference type="PROSITE" id="PS51502"/>
    </source>
</evidence>
<dbReference type="SMART" id="SM00886">
    <property type="entry name" value="Dabb"/>
    <property type="match status" value="1"/>
</dbReference>
<evidence type="ECO:0000313" key="3">
    <source>
        <dbReference type="EMBL" id="GAC33043.1"/>
    </source>
</evidence>
<dbReference type="EMBL" id="BAER01000046">
    <property type="protein sequence ID" value="GAC33043.1"/>
    <property type="molecule type" value="Genomic_DNA"/>
</dbReference>
<dbReference type="InterPro" id="IPR011008">
    <property type="entry name" value="Dimeric_a/b-barrel"/>
</dbReference>
<dbReference type="Pfam" id="PF07876">
    <property type="entry name" value="Dabb"/>
    <property type="match status" value="1"/>
</dbReference>
<dbReference type="STRING" id="1129793.GPLA_2138"/>
<dbReference type="OrthoDB" id="9816070at2"/>
<evidence type="ECO:0000313" key="4">
    <source>
        <dbReference type="Proteomes" id="UP000006322"/>
    </source>
</evidence>
<name>K6ZW80_9ALTE</name>
<keyword evidence="4" id="KW-1185">Reference proteome</keyword>
<reference evidence="4" key="1">
    <citation type="journal article" date="2014" name="Environ. Microbiol.">
        <title>Comparative genomics of the marine bacterial genus Glaciecola reveals the high degree of genomic diversity and genomic characteristic for cold adaptation.</title>
        <authorList>
            <person name="Qin Q.L."/>
            <person name="Xie B.B."/>
            <person name="Yu Y."/>
            <person name="Shu Y.L."/>
            <person name="Rong J.C."/>
            <person name="Zhang Y.J."/>
            <person name="Zhao D.L."/>
            <person name="Chen X.L."/>
            <person name="Zhang X.Y."/>
            <person name="Chen B."/>
            <person name="Zhou B.C."/>
            <person name="Zhang Y.Z."/>
        </authorList>
    </citation>
    <scope>NUCLEOTIDE SEQUENCE [LARGE SCALE GENOMIC DNA]</scope>
    <source>
        <strain evidence="4">LMG 21857</strain>
    </source>
</reference>
<dbReference type="InterPro" id="IPR013097">
    <property type="entry name" value="Dabb"/>
</dbReference>
<feature type="domain" description="Stress-response A/B barrel" evidence="2">
    <location>
        <begin position="2"/>
        <end position="96"/>
    </location>
</feature>
<dbReference type="InterPro" id="IPR044662">
    <property type="entry name" value="HS1/DABB1-like"/>
</dbReference>
<sequence length="98" mass="11310">MIRHILLIKFKDSVGHSDIGNVKILFESMVQKIDGVLSVEWGLNDSPEHMNKGYTYSVFMTFANEKGRDNYLPHPEHEALKEVFVPLLDDIVVFDYQV</sequence>
<dbReference type="AlphaFoldDB" id="K6ZW80"/>
<dbReference type="RefSeq" id="WP_007104826.1">
    <property type="nucleotide sequence ID" value="NZ_BAER01000046.1"/>
</dbReference>
<comment type="subunit">
    <text evidence="1">Homodimer.</text>
</comment>
<protein>
    <recommendedName>
        <fullName evidence="2">Stress-response A/B barrel domain-containing protein</fullName>
    </recommendedName>
</protein>
<dbReference type="SUPFAM" id="SSF54909">
    <property type="entry name" value="Dimeric alpha+beta barrel"/>
    <property type="match status" value="1"/>
</dbReference>
<organism evidence="3 4">
    <name type="scientific">Paraglaciecola polaris LMG 21857</name>
    <dbReference type="NCBI Taxonomy" id="1129793"/>
    <lineage>
        <taxon>Bacteria</taxon>
        <taxon>Pseudomonadati</taxon>
        <taxon>Pseudomonadota</taxon>
        <taxon>Gammaproteobacteria</taxon>
        <taxon>Alteromonadales</taxon>
        <taxon>Alteromonadaceae</taxon>
        <taxon>Paraglaciecola</taxon>
    </lineage>
</organism>
<dbReference type="PROSITE" id="PS51502">
    <property type="entry name" value="S_R_A_B_BARREL"/>
    <property type="match status" value="1"/>
</dbReference>
<dbReference type="PANTHER" id="PTHR33178:SF10">
    <property type="entry name" value="STRESS-RESPONSE A_B BARREL DOMAIN-CONTAINING PROTEIN"/>
    <property type="match status" value="1"/>
</dbReference>
<dbReference type="PANTHER" id="PTHR33178">
    <property type="match status" value="1"/>
</dbReference>
<dbReference type="Proteomes" id="UP000006322">
    <property type="component" value="Unassembled WGS sequence"/>
</dbReference>
<comment type="caution">
    <text evidence="3">The sequence shown here is derived from an EMBL/GenBank/DDBJ whole genome shotgun (WGS) entry which is preliminary data.</text>
</comment>
<accession>K6ZW80</accession>